<evidence type="ECO:0008006" key="4">
    <source>
        <dbReference type="Google" id="ProtNLM"/>
    </source>
</evidence>
<feature type="transmembrane region" description="Helical" evidence="1">
    <location>
        <begin position="65"/>
        <end position="83"/>
    </location>
</feature>
<dbReference type="Proteomes" id="UP000003844">
    <property type="component" value="Unassembled WGS sequence"/>
</dbReference>
<reference evidence="3" key="1">
    <citation type="journal article" date="2012" name="Stand. Genomic Sci.">
        <title>Genome sequence of the Antarctic rhodopsins-containing flavobacterium Gillisia limnaea type strain (R-8282(T)).</title>
        <authorList>
            <person name="Riedel T."/>
            <person name="Held B."/>
            <person name="Nolan M."/>
            <person name="Lucas S."/>
            <person name="Lapidus A."/>
            <person name="Tice H."/>
            <person name="Del Rio T.G."/>
            <person name="Cheng J.F."/>
            <person name="Han C."/>
            <person name="Tapia R."/>
            <person name="Goodwin L.A."/>
            <person name="Pitluck S."/>
            <person name="Liolios K."/>
            <person name="Mavromatis K."/>
            <person name="Pagani I."/>
            <person name="Ivanova N."/>
            <person name="Mikhailova N."/>
            <person name="Pati A."/>
            <person name="Chen A."/>
            <person name="Palaniappan K."/>
            <person name="Land M."/>
            <person name="Rohde M."/>
            <person name="Tindall B.J."/>
            <person name="Detter J.C."/>
            <person name="Goker M."/>
            <person name="Bristow J."/>
            <person name="Eisen J.A."/>
            <person name="Markowitz V."/>
            <person name="Hugenholtz P."/>
            <person name="Kyrpides N.C."/>
            <person name="Klenk H.P."/>
            <person name="Woyke T."/>
        </authorList>
    </citation>
    <scope>NUCLEOTIDE SEQUENCE [LARGE SCALE GENOMIC DNA]</scope>
    <source>
        <strain evidence="3">DSM 15749 / LMG 21470 / R-8282</strain>
    </source>
</reference>
<dbReference type="eggNOG" id="COG3059">
    <property type="taxonomic scope" value="Bacteria"/>
</dbReference>
<dbReference type="HOGENOM" id="CLU_115323_0_0_10"/>
<evidence type="ECO:0000313" key="2">
    <source>
        <dbReference type="EMBL" id="EHQ01186.1"/>
    </source>
</evidence>
<keyword evidence="1" id="KW-0472">Membrane</keyword>
<keyword evidence="1" id="KW-1133">Transmembrane helix</keyword>
<feature type="transmembrane region" description="Helical" evidence="1">
    <location>
        <begin position="90"/>
        <end position="107"/>
    </location>
</feature>
<evidence type="ECO:0000256" key="1">
    <source>
        <dbReference type="SAM" id="Phobius"/>
    </source>
</evidence>
<proteinExistence type="predicted"/>
<dbReference type="AlphaFoldDB" id="H2BZ57"/>
<gene>
    <name evidence="2" type="ORF">Gilli_0474</name>
</gene>
<sequence>MAALDKKNLKKMDYKISKWMYKYGKPLLRYSLAITFFWFGYLKVIDASPAQELVAKTAFWFDADIFIVVLGIWEMLIGLFLCFKPLIRVAILLLFLQMPGTFLPLILFPEVCFENFPLELTMEGQYIIKNLILISAAIVVGGTLREKELVETNVKSADSQ</sequence>
<keyword evidence="1" id="KW-0812">Transmembrane</keyword>
<feature type="transmembrane region" description="Helical" evidence="1">
    <location>
        <begin position="127"/>
        <end position="144"/>
    </location>
</feature>
<dbReference type="STRING" id="865937.Gilli_0474"/>
<evidence type="ECO:0000313" key="3">
    <source>
        <dbReference type="Proteomes" id="UP000003844"/>
    </source>
</evidence>
<dbReference type="EMBL" id="JH594606">
    <property type="protein sequence ID" value="EHQ01186.1"/>
    <property type="molecule type" value="Genomic_DNA"/>
</dbReference>
<name>H2BZ57_GILLR</name>
<accession>H2BZ57</accession>
<protein>
    <recommendedName>
        <fullName evidence="4">DoxX family protein</fullName>
    </recommendedName>
</protein>
<feature type="transmembrane region" description="Helical" evidence="1">
    <location>
        <begin position="27"/>
        <end position="45"/>
    </location>
</feature>
<keyword evidence="3" id="KW-1185">Reference proteome</keyword>
<dbReference type="OrthoDB" id="265224at2"/>
<dbReference type="RefSeq" id="WP_006987512.1">
    <property type="nucleotide sequence ID" value="NZ_JH594606.1"/>
</dbReference>
<organism evidence="2 3">
    <name type="scientific">Gillisia limnaea (strain DSM 15749 / LMG 21470 / R-8282)</name>
    <dbReference type="NCBI Taxonomy" id="865937"/>
    <lineage>
        <taxon>Bacteria</taxon>
        <taxon>Pseudomonadati</taxon>
        <taxon>Bacteroidota</taxon>
        <taxon>Flavobacteriia</taxon>
        <taxon>Flavobacteriales</taxon>
        <taxon>Flavobacteriaceae</taxon>
        <taxon>Gillisia</taxon>
    </lineage>
</organism>